<dbReference type="OrthoDB" id="5508410at2"/>
<sequence length="482" mass="49067">MQRRTVILGTLAGASSALGPALALRGFTVDDALISARYAANLAAGHGYRLNAAGPVTDGVTPLGWAHLLAPFAGSGPLAALAAAKLLGVVAWLLGAAFLGAAIARSSERPIRFAALALVAASAPLGAWSGSGMETGLIAALAALAAALPELGAARAGAACAGLAAGFRPELLPFSLVIAGAAGWAPHHPTHPASPSPLARWAWQLGLAVTPFLAVAFLRAALFGRPAPLSALAKAPDATLGARYALACFLLCGPIALLAPLAARRLAPWPRGLIAAVFTHFAAIALAGGDWMPLSRLAVPALPATALAAAHLAAVSDRRATAARFALALAGELFALVKVGPAAARVGDARTALIEALREPLSRAQTIAAVDIGWLGAAAPEATLVDLAGVTDPAIAALRGGHTTKRIPPTLLDARGVDTLVLLLREGEPLRIPWTASRFARGTELYLAHLPHIEEDFAPLIESRVPGLPYVVLRRVPPRAAD</sequence>
<dbReference type="AlphaFoldDB" id="A0A0K1EJE4"/>
<dbReference type="Proteomes" id="UP000067626">
    <property type="component" value="Chromosome"/>
</dbReference>
<evidence type="ECO:0008006" key="5">
    <source>
        <dbReference type="Google" id="ProtNLM"/>
    </source>
</evidence>
<feature type="signal peptide" evidence="2">
    <location>
        <begin position="1"/>
        <end position="23"/>
    </location>
</feature>
<keyword evidence="1" id="KW-0812">Transmembrane</keyword>
<feature type="transmembrane region" description="Helical" evidence="1">
    <location>
        <begin position="113"/>
        <end position="131"/>
    </location>
</feature>
<organism evidence="3 4">
    <name type="scientific">Chondromyces crocatus</name>
    <dbReference type="NCBI Taxonomy" id="52"/>
    <lineage>
        <taxon>Bacteria</taxon>
        <taxon>Pseudomonadati</taxon>
        <taxon>Myxococcota</taxon>
        <taxon>Polyangia</taxon>
        <taxon>Polyangiales</taxon>
        <taxon>Polyangiaceae</taxon>
        <taxon>Chondromyces</taxon>
    </lineage>
</organism>
<evidence type="ECO:0000313" key="3">
    <source>
        <dbReference type="EMBL" id="AKT40703.1"/>
    </source>
</evidence>
<name>A0A0K1EJE4_CHOCO</name>
<feature type="transmembrane region" description="Helical" evidence="1">
    <location>
        <begin position="244"/>
        <end position="263"/>
    </location>
</feature>
<keyword evidence="4" id="KW-1185">Reference proteome</keyword>
<evidence type="ECO:0000313" key="4">
    <source>
        <dbReference type="Proteomes" id="UP000067626"/>
    </source>
</evidence>
<accession>A0A0K1EJE4</accession>
<proteinExistence type="predicted"/>
<feature type="transmembrane region" description="Helical" evidence="1">
    <location>
        <begin position="201"/>
        <end position="223"/>
    </location>
</feature>
<evidence type="ECO:0000256" key="2">
    <source>
        <dbReference type="SAM" id="SignalP"/>
    </source>
</evidence>
<dbReference type="EMBL" id="CP012159">
    <property type="protein sequence ID" value="AKT40703.1"/>
    <property type="molecule type" value="Genomic_DNA"/>
</dbReference>
<dbReference type="RefSeq" id="WP_050432600.1">
    <property type="nucleotide sequence ID" value="NZ_CP012159.1"/>
</dbReference>
<feature type="transmembrane region" description="Helical" evidence="1">
    <location>
        <begin position="171"/>
        <end position="189"/>
    </location>
</feature>
<feature type="transmembrane region" description="Helical" evidence="1">
    <location>
        <begin position="137"/>
        <end position="164"/>
    </location>
</feature>
<protein>
    <recommendedName>
        <fullName evidence="5">Glycosyltransferase RgtA/B/C/D-like domain-containing protein</fullName>
    </recommendedName>
</protein>
<dbReference type="STRING" id="52.CMC5_048590"/>
<reference evidence="3 4" key="1">
    <citation type="submission" date="2015-07" db="EMBL/GenBank/DDBJ databases">
        <title>Genome analysis of myxobacterium Chondromyces crocatus Cm c5 reveals a high potential for natural compound synthesis and the genetic basis for the loss of fruiting body formation.</title>
        <authorList>
            <person name="Zaburannyi N."/>
            <person name="Bunk B."/>
            <person name="Maier J."/>
            <person name="Overmann J."/>
            <person name="Mueller R."/>
        </authorList>
    </citation>
    <scope>NUCLEOTIDE SEQUENCE [LARGE SCALE GENOMIC DNA]</scope>
    <source>
        <strain evidence="3 4">Cm c5</strain>
    </source>
</reference>
<keyword evidence="2" id="KW-0732">Signal</keyword>
<feature type="transmembrane region" description="Helical" evidence="1">
    <location>
        <begin position="78"/>
        <end position="101"/>
    </location>
</feature>
<feature type="chain" id="PRO_5005459529" description="Glycosyltransferase RgtA/B/C/D-like domain-containing protein" evidence="2">
    <location>
        <begin position="24"/>
        <end position="482"/>
    </location>
</feature>
<dbReference type="KEGG" id="ccro:CMC5_048590"/>
<keyword evidence="1" id="KW-0472">Membrane</keyword>
<evidence type="ECO:0000256" key="1">
    <source>
        <dbReference type="SAM" id="Phobius"/>
    </source>
</evidence>
<keyword evidence="1" id="KW-1133">Transmembrane helix</keyword>
<gene>
    <name evidence="3" type="ORF">CMC5_048590</name>
</gene>